<sequence length="372" mass="42468">MNRSTHPGLRKLSGDCIGCHNPVSYMLVGTNAGKFSKGVHPVAPGFIPSEPSIPDTRVMTGEECSMCHAEVFRTWKQANHARAFSNAIFQTAFKLEKTAWCVNCHGPLWQRDRTPLEKLGVEGKDEPGLHHAGVSCVVCHMKDGQIYTRNAKKRDESKLFHPLYVDTRLGDEEYCGGCHQFNFVSHHEPWPVYENSIPMQNTVEEYREVVADRRVACYSCHFEKTDHSLHPKGDLKSVFKYKIVSSPHDDRRRITFDIRLENLGHYFPTGDLLRIFSLYVKSGTGEELFRKDYRKQVRVIDRSLVADSVLRPDPGTLVAADRVIFETKTRDLRCEIVYRRQGGLEHKASKFTLPEKIHHNVLYAGPCDAAKW</sequence>
<dbReference type="Pfam" id="PF22113">
    <property type="entry name" value="Mtrc-MtrF_II-IV_dom"/>
    <property type="match status" value="1"/>
</dbReference>
<keyword evidence="3" id="KW-1185">Reference proteome</keyword>
<accession>I4B6V7</accession>
<dbReference type="KEGG" id="tpx:Turpa_2371"/>
<name>I4B6V7_TURPD</name>
<proteinExistence type="predicted"/>
<evidence type="ECO:0000313" key="2">
    <source>
        <dbReference type="EMBL" id="AFM13014.1"/>
    </source>
</evidence>
<dbReference type="RefSeq" id="WP_014803520.1">
    <property type="nucleotide sequence ID" value="NC_018020.1"/>
</dbReference>
<dbReference type="InterPro" id="IPR036280">
    <property type="entry name" value="Multihaem_cyt_sf"/>
</dbReference>
<dbReference type="HOGENOM" id="CLU_743830_0_0_12"/>
<evidence type="ECO:0000259" key="1">
    <source>
        <dbReference type="Pfam" id="PF22113"/>
    </source>
</evidence>
<dbReference type="AlphaFoldDB" id="I4B6V7"/>
<protein>
    <recommendedName>
        <fullName evidence="1">Outer membrane cytochrome MtrC/MtrF-like domain-containing protein</fullName>
    </recommendedName>
</protein>
<dbReference type="InterPro" id="IPR054337">
    <property type="entry name" value="Mtrc-MtrF-like_dom_II/IV"/>
</dbReference>
<dbReference type="SUPFAM" id="SSF48695">
    <property type="entry name" value="Multiheme cytochromes"/>
    <property type="match status" value="1"/>
</dbReference>
<evidence type="ECO:0000313" key="3">
    <source>
        <dbReference type="Proteomes" id="UP000006048"/>
    </source>
</evidence>
<gene>
    <name evidence="2" type="ordered locus">Turpa_2371</name>
</gene>
<dbReference type="OrthoDB" id="9814800at2"/>
<feature type="domain" description="Outer membrane cytochrome MtrC/MtrF-like" evidence="1">
    <location>
        <begin position="6"/>
        <end position="146"/>
    </location>
</feature>
<reference evidence="2 3" key="1">
    <citation type="submission" date="2012-06" db="EMBL/GenBank/DDBJ databases">
        <title>The complete chromosome of genome of Turneriella parva DSM 21527.</title>
        <authorList>
            <consortium name="US DOE Joint Genome Institute (JGI-PGF)"/>
            <person name="Lucas S."/>
            <person name="Han J."/>
            <person name="Lapidus A."/>
            <person name="Bruce D."/>
            <person name="Goodwin L."/>
            <person name="Pitluck S."/>
            <person name="Peters L."/>
            <person name="Kyrpides N."/>
            <person name="Mavromatis K."/>
            <person name="Ivanova N."/>
            <person name="Mikhailova N."/>
            <person name="Chertkov O."/>
            <person name="Detter J.C."/>
            <person name="Tapia R."/>
            <person name="Han C."/>
            <person name="Land M."/>
            <person name="Hauser L."/>
            <person name="Markowitz V."/>
            <person name="Cheng J.-F."/>
            <person name="Hugenholtz P."/>
            <person name="Woyke T."/>
            <person name="Wu D."/>
            <person name="Gronow S."/>
            <person name="Wellnitz S."/>
            <person name="Brambilla E."/>
            <person name="Klenk H.-P."/>
            <person name="Eisen J.A."/>
        </authorList>
    </citation>
    <scope>NUCLEOTIDE SEQUENCE [LARGE SCALE GENOMIC DNA]</scope>
    <source>
        <strain evidence="3">ATCC BAA-1111 / DSM 21527 / NCTC 11395 / H</strain>
    </source>
</reference>
<dbReference type="EMBL" id="CP002959">
    <property type="protein sequence ID" value="AFM13014.1"/>
    <property type="molecule type" value="Genomic_DNA"/>
</dbReference>
<dbReference type="STRING" id="869212.Turpa_2371"/>
<dbReference type="Proteomes" id="UP000006048">
    <property type="component" value="Chromosome"/>
</dbReference>
<organism evidence="2 3">
    <name type="scientific">Turneriella parva (strain ATCC BAA-1111 / DSM 21527 / NCTC 11395 / H)</name>
    <name type="common">Leptospira parva</name>
    <dbReference type="NCBI Taxonomy" id="869212"/>
    <lineage>
        <taxon>Bacteria</taxon>
        <taxon>Pseudomonadati</taxon>
        <taxon>Spirochaetota</taxon>
        <taxon>Spirochaetia</taxon>
        <taxon>Leptospirales</taxon>
        <taxon>Leptospiraceae</taxon>
        <taxon>Turneriella</taxon>
    </lineage>
</organism>
<dbReference type="Gene3D" id="1.10.1130.10">
    <property type="entry name" value="Flavocytochrome C3, Chain A"/>
    <property type="match status" value="1"/>
</dbReference>